<evidence type="ECO:0000256" key="6">
    <source>
        <dbReference type="SAM" id="SignalP"/>
    </source>
</evidence>
<evidence type="ECO:0000259" key="7">
    <source>
        <dbReference type="PROSITE" id="PS50983"/>
    </source>
</evidence>
<dbReference type="InterPro" id="IPR051313">
    <property type="entry name" value="Bact_iron-sidero_bind"/>
</dbReference>
<dbReference type="PANTHER" id="PTHR30532:SF24">
    <property type="entry name" value="FERRIC ENTEROBACTIN-BINDING PERIPLASMIC PROTEIN FEPB"/>
    <property type="match status" value="1"/>
</dbReference>
<evidence type="ECO:0000256" key="2">
    <source>
        <dbReference type="ARBA" id="ARBA00008814"/>
    </source>
</evidence>
<proteinExistence type="inferred from homology"/>
<evidence type="ECO:0000313" key="8">
    <source>
        <dbReference type="EMBL" id="QDZ11085.1"/>
    </source>
</evidence>
<keyword evidence="9" id="KW-1185">Reference proteome</keyword>
<dbReference type="PROSITE" id="PS50983">
    <property type="entry name" value="FE_B12_PBP"/>
    <property type="match status" value="1"/>
</dbReference>
<keyword evidence="5 6" id="KW-0732">Signal</keyword>
<dbReference type="Proteomes" id="UP000315364">
    <property type="component" value="Chromosome"/>
</dbReference>
<dbReference type="InterPro" id="IPR002491">
    <property type="entry name" value="ABC_transptr_periplasmic_BD"/>
</dbReference>
<evidence type="ECO:0000256" key="3">
    <source>
        <dbReference type="ARBA" id="ARBA00022448"/>
    </source>
</evidence>
<gene>
    <name evidence="8" type="ORF">FPZ08_10170</name>
</gene>
<protein>
    <submittedName>
        <fullName evidence="8">ABC transporter substrate-binding protein</fullName>
    </submittedName>
</protein>
<keyword evidence="4" id="KW-0410">Iron transport</keyword>
<reference evidence="8 9" key="1">
    <citation type="submission" date="2019-07" db="EMBL/GenBank/DDBJ databases">
        <title>Full genome sequence of Devosia sp. Gsoil 520.</title>
        <authorList>
            <person name="Im W.-T."/>
        </authorList>
    </citation>
    <scope>NUCLEOTIDE SEQUENCE [LARGE SCALE GENOMIC DNA]</scope>
    <source>
        <strain evidence="8 9">Gsoil 520</strain>
    </source>
</reference>
<accession>A0A5B8LTG1</accession>
<dbReference type="RefSeq" id="WP_146289908.1">
    <property type="nucleotide sequence ID" value="NZ_CP042304.1"/>
</dbReference>
<dbReference type="GO" id="GO:1901678">
    <property type="term" value="P:iron coordination entity transport"/>
    <property type="evidence" value="ECO:0007669"/>
    <property type="project" value="UniProtKB-ARBA"/>
</dbReference>
<evidence type="ECO:0000313" key="9">
    <source>
        <dbReference type="Proteomes" id="UP000315364"/>
    </source>
</evidence>
<evidence type="ECO:0000256" key="5">
    <source>
        <dbReference type="ARBA" id="ARBA00022729"/>
    </source>
</evidence>
<dbReference type="PANTHER" id="PTHR30532">
    <property type="entry name" value="IRON III DICITRATE-BINDING PERIPLASMIC PROTEIN"/>
    <property type="match status" value="1"/>
</dbReference>
<name>A0A5B8LTG1_9HYPH</name>
<dbReference type="Pfam" id="PF01497">
    <property type="entry name" value="Peripla_BP_2"/>
    <property type="match status" value="1"/>
</dbReference>
<evidence type="ECO:0000256" key="4">
    <source>
        <dbReference type="ARBA" id="ARBA00022496"/>
    </source>
</evidence>
<dbReference type="Gene3D" id="3.40.50.1980">
    <property type="entry name" value="Nitrogenase molybdenum iron protein domain"/>
    <property type="match status" value="2"/>
</dbReference>
<feature type="domain" description="Fe/B12 periplasmic-binding" evidence="7">
    <location>
        <begin position="44"/>
        <end position="321"/>
    </location>
</feature>
<dbReference type="OrthoDB" id="1846031at2"/>
<sequence>MFTRRLLIALALAAGLSAPAAAQSFPVTVEHVYGSTTIPAAPKRVVSVGMHEQDFLYALGIAPVGVKEWWGDHPYATWPWAEAARRAVGAEPEVMDTDGVNLEWVLAQDPDLIIAIYVTMDEARYAELSKIAPTIVTPAGYQPWGAPWQAELAIIDQATSGNTEKSDAIVADFDARYAAARAEFPQLAGKTGTNIYVREEGGFTVWSQDDLASKFLIDLGLAFPPELQALAQEDNRIDISEENMRLLDMDVAIWPIEDAANGEQAKVEAMPLYQNLDLAREGRSLWLDDGKGLAYAAMSWQTPLSLGYLLDILPPALAAAVDGDVATEVVVPQAE</sequence>
<comment type="similarity">
    <text evidence="2">Belongs to the bacterial solute-binding protein 8 family.</text>
</comment>
<feature type="signal peptide" evidence="6">
    <location>
        <begin position="1"/>
        <end position="22"/>
    </location>
</feature>
<keyword evidence="4" id="KW-0408">Iron</keyword>
<evidence type="ECO:0000256" key="1">
    <source>
        <dbReference type="ARBA" id="ARBA00004196"/>
    </source>
</evidence>
<organism evidence="8 9">
    <name type="scientific">Devosia ginsengisoli</name>
    <dbReference type="NCBI Taxonomy" id="400770"/>
    <lineage>
        <taxon>Bacteria</taxon>
        <taxon>Pseudomonadati</taxon>
        <taxon>Pseudomonadota</taxon>
        <taxon>Alphaproteobacteria</taxon>
        <taxon>Hyphomicrobiales</taxon>
        <taxon>Devosiaceae</taxon>
        <taxon>Devosia</taxon>
    </lineage>
</organism>
<dbReference type="GO" id="GO:0030288">
    <property type="term" value="C:outer membrane-bounded periplasmic space"/>
    <property type="evidence" value="ECO:0007669"/>
    <property type="project" value="TreeGrafter"/>
</dbReference>
<keyword evidence="4" id="KW-0406">Ion transport</keyword>
<feature type="chain" id="PRO_5022965398" evidence="6">
    <location>
        <begin position="23"/>
        <end position="335"/>
    </location>
</feature>
<dbReference type="SUPFAM" id="SSF53807">
    <property type="entry name" value="Helical backbone' metal receptor"/>
    <property type="match status" value="1"/>
</dbReference>
<dbReference type="EMBL" id="CP042304">
    <property type="protein sequence ID" value="QDZ11085.1"/>
    <property type="molecule type" value="Genomic_DNA"/>
</dbReference>
<dbReference type="AlphaFoldDB" id="A0A5B8LTG1"/>
<keyword evidence="3" id="KW-0813">Transport</keyword>
<comment type="subcellular location">
    <subcellularLocation>
        <location evidence="1">Cell envelope</location>
    </subcellularLocation>
</comment>
<dbReference type="KEGG" id="dea:FPZ08_10170"/>